<keyword evidence="2" id="KW-0645">Protease</keyword>
<dbReference type="GO" id="GO:0006508">
    <property type="term" value="P:proteolysis"/>
    <property type="evidence" value="ECO:0007669"/>
    <property type="project" value="InterPro"/>
</dbReference>
<dbReference type="PANTHER" id="PTHR34385:SF1">
    <property type="entry name" value="PEPTIDOGLYCAN L-ALANYL-D-GLUTAMATE ENDOPEPTIDASE CWLK"/>
    <property type="match status" value="1"/>
</dbReference>
<evidence type="ECO:0000259" key="1">
    <source>
        <dbReference type="Pfam" id="PF02557"/>
    </source>
</evidence>
<dbReference type="Proteomes" id="UP000256980">
    <property type="component" value="Unassembled WGS sequence"/>
</dbReference>
<dbReference type="Gene3D" id="3.30.1380.10">
    <property type="match status" value="1"/>
</dbReference>
<dbReference type="CDD" id="cd14847">
    <property type="entry name" value="DD-carboxypeptidase_like"/>
    <property type="match status" value="1"/>
</dbReference>
<reference evidence="2 3" key="1">
    <citation type="submission" date="2018-07" db="EMBL/GenBank/DDBJ databases">
        <title>Genomic Encyclopedia of Type Strains, Phase III (KMG-III): the genomes of soil and plant-associated and newly described type strains.</title>
        <authorList>
            <person name="Whitman W."/>
        </authorList>
    </citation>
    <scope>NUCLEOTIDE SEQUENCE [LARGE SCALE GENOMIC DNA]</scope>
    <source>
        <strain evidence="2 3">CECT 7946</strain>
    </source>
</reference>
<dbReference type="OrthoDB" id="9792074at2"/>
<gene>
    <name evidence="2" type="ORF">DFQ10_110142</name>
</gene>
<keyword evidence="2" id="KW-0378">Hydrolase</keyword>
<accession>A0A3D9GQ96</accession>
<dbReference type="SUPFAM" id="SSF55166">
    <property type="entry name" value="Hedgehog/DD-peptidase"/>
    <property type="match status" value="1"/>
</dbReference>
<protein>
    <submittedName>
        <fullName evidence="2">D-alanyl-D-alanine carboxypeptidase-like protein</fullName>
    </submittedName>
</protein>
<sequence length="257" mass="29778">MKSFFAAFSMVFIVLSCNMKEKKTSTAEVIRIKKDTTITIEKPKLHITKTLVLGKFDYKIDSTFIKVNAAHSTKTLYLNTEVYDAFLKMHKAAKIDGIDLIILSGTRNFNEQKAIWERKWSKYNSLNPLDRAYKILEYSSMPSTSRHHWGTDLDLNSLSNSYFSSRKGKAIYDWLNANANNFGFYQVYTNKDNGRTGYNLEKWHWSYLPLASPYLEFYNHNITDKDIDGFEGSNLAKDLDIIESYVNGISRKAKDYK</sequence>
<dbReference type="EMBL" id="QRDV01000010">
    <property type="protein sequence ID" value="RED38635.1"/>
    <property type="molecule type" value="Genomic_DNA"/>
</dbReference>
<comment type="caution">
    <text evidence="2">The sequence shown here is derived from an EMBL/GenBank/DDBJ whole genome shotgun (WGS) entry which is preliminary data.</text>
</comment>
<name>A0A3D9GQ96_9FLAO</name>
<dbReference type="GO" id="GO:0004180">
    <property type="term" value="F:carboxypeptidase activity"/>
    <property type="evidence" value="ECO:0007669"/>
    <property type="project" value="UniProtKB-KW"/>
</dbReference>
<dbReference type="Pfam" id="PF02557">
    <property type="entry name" value="VanY"/>
    <property type="match status" value="1"/>
</dbReference>
<evidence type="ECO:0000313" key="2">
    <source>
        <dbReference type="EMBL" id="RED38635.1"/>
    </source>
</evidence>
<dbReference type="InterPro" id="IPR003709">
    <property type="entry name" value="VanY-like_core_dom"/>
</dbReference>
<organism evidence="2 3">
    <name type="scientific">Winogradskyella eximia</name>
    <dbReference type="NCBI Taxonomy" id="262006"/>
    <lineage>
        <taxon>Bacteria</taxon>
        <taxon>Pseudomonadati</taxon>
        <taxon>Bacteroidota</taxon>
        <taxon>Flavobacteriia</taxon>
        <taxon>Flavobacteriales</taxon>
        <taxon>Flavobacteriaceae</taxon>
        <taxon>Winogradskyella</taxon>
    </lineage>
</organism>
<proteinExistence type="predicted"/>
<feature type="domain" description="D-alanyl-D-alanine carboxypeptidase-like core" evidence="1">
    <location>
        <begin position="77"/>
        <end position="209"/>
    </location>
</feature>
<dbReference type="PROSITE" id="PS51257">
    <property type="entry name" value="PROKAR_LIPOPROTEIN"/>
    <property type="match status" value="1"/>
</dbReference>
<keyword evidence="3" id="KW-1185">Reference proteome</keyword>
<dbReference type="PANTHER" id="PTHR34385">
    <property type="entry name" value="D-ALANYL-D-ALANINE CARBOXYPEPTIDASE"/>
    <property type="match status" value="1"/>
</dbReference>
<dbReference type="InterPro" id="IPR052179">
    <property type="entry name" value="DD-CPase-like"/>
</dbReference>
<evidence type="ECO:0000313" key="3">
    <source>
        <dbReference type="Proteomes" id="UP000256980"/>
    </source>
</evidence>
<dbReference type="AlphaFoldDB" id="A0A3D9GQ96"/>
<dbReference type="InterPro" id="IPR009045">
    <property type="entry name" value="Zn_M74/Hedgehog-like"/>
</dbReference>
<dbReference type="RefSeq" id="WP_115818771.1">
    <property type="nucleotide sequence ID" value="NZ_QRDV01000010.1"/>
</dbReference>
<keyword evidence="2" id="KW-0121">Carboxypeptidase</keyword>